<dbReference type="HOGENOM" id="CLU_057180_3_1_1"/>
<keyword evidence="3" id="KW-1133">Transmembrane helix</keyword>
<keyword evidence="4" id="KW-0418">Kinase</keyword>
<keyword evidence="4" id="KW-0808">Transferase</keyword>
<gene>
    <name evidence="4" type="ORF">EDEG_02144</name>
</gene>
<dbReference type="AlphaFoldDB" id="J8ZV25"/>
<dbReference type="EMBL" id="AFBI03000036">
    <property type="protein sequence ID" value="EJW03523.1"/>
    <property type="molecule type" value="Genomic_DNA"/>
</dbReference>
<dbReference type="VEuPathDB" id="MicrosporidiaDB:EDEG_02144"/>
<dbReference type="InterPro" id="IPR027417">
    <property type="entry name" value="P-loop_NTPase"/>
</dbReference>
<dbReference type="GO" id="GO:0015937">
    <property type="term" value="P:coenzyme A biosynthetic process"/>
    <property type="evidence" value="ECO:0007669"/>
    <property type="project" value="InterPro"/>
</dbReference>
<name>J8ZV25_EDHAE</name>
<dbReference type="OrthoDB" id="247245at2759"/>
<comment type="caution">
    <text evidence="4">The sequence shown here is derived from an EMBL/GenBank/DDBJ whole genome shotgun (WGS) entry which is preliminary data.</text>
</comment>
<sequence length="207" mass="24466">MKIIGITGSVGSGKSMVSNILVQKNYRVYDYEEISKQIIQYKQSQMFHLFGEKIIEDGEINRHKLRKLIMSNRSARLKFHKIIHPEICKYFFREIFKCFLLNEPVVFIVVPMFFELNLQRYFDSILVYCDDRSLKNRVARNDLLELENLTKKMQIPIEKKMKMATWVVNNTNSILDTEIIIDSIDFGGTELMIFVLLFIFTLLLLHI</sequence>
<evidence type="ECO:0000256" key="2">
    <source>
        <dbReference type="ARBA" id="ARBA00022840"/>
    </source>
</evidence>
<organism evidence="4 5">
    <name type="scientific">Edhazardia aedis (strain USNM 41457)</name>
    <name type="common">Microsporidian parasite</name>
    <dbReference type="NCBI Taxonomy" id="1003232"/>
    <lineage>
        <taxon>Eukaryota</taxon>
        <taxon>Fungi</taxon>
        <taxon>Fungi incertae sedis</taxon>
        <taxon>Microsporidia</taxon>
        <taxon>Edhazardia</taxon>
    </lineage>
</organism>
<dbReference type="GO" id="GO:0004140">
    <property type="term" value="F:dephospho-CoA kinase activity"/>
    <property type="evidence" value="ECO:0007669"/>
    <property type="project" value="InterPro"/>
</dbReference>
<proteinExistence type="inferred from homology"/>
<dbReference type="STRING" id="1003232.J8ZV25"/>
<evidence type="ECO:0000256" key="3">
    <source>
        <dbReference type="SAM" id="Phobius"/>
    </source>
</evidence>
<dbReference type="Pfam" id="PF01121">
    <property type="entry name" value="CoaE"/>
    <property type="match status" value="1"/>
</dbReference>
<dbReference type="HAMAP" id="MF_00376">
    <property type="entry name" value="Dephospho_CoA_kinase"/>
    <property type="match status" value="1"/>
</dbReference>
<protein>
    <submittedName>
        <fullName evidence="4">Dephospho-CoA kinase</fullName>
    </submittedName>
</protein>
<evidence type="ECO:0000256" key="1">
    <source>
        <dbReference type="ARBA" id="ARBA00022741"/>
    </source>
</evidence>
<keyword evidence="3" id="KW-0812">Transmembrane</keyword>
<dbReference type="InParanoid" id="J8ZV25"/>
<keyword evidence="2" id="KW-0067">ATP-binding</keyword>
<dbReference type="GO" id="GO:0005524">
    <property type="term" value="F:ATP binding"/>
    <property type="evidence" value="ECO:0007669"/>
    <property type="project" value="UniProtKB-KW"/>
</dbReference>
<keyword evidence="3" id="KW-0472">Membrane</keyword>
<reference evidence="4 5" key="1">
    <citation type="submission" date="2011-08" db="EMBL/GenBank/DDBJ databases">
        <authorList>
            <person name="Liu Z.J."/>
            <person name="Shi F.L."/>
            <person name="Lu J.Q."/>
            <person name="Li M."/>
            <person name="Wang Z.L."/>
        </authorList>
    </citation>
    <scope>NUCLEOTIDE SEQUENCE [LARGE SCALE GENOMIC DNA]</scope>
    <source>
        <strain evidence="4 5">USNM 41457</strain>
    </source>
</reference>
<dbReference type="Proteomes" id="UP000003163">
    <property type="component" value="Unassembled WGS sequence"/>
</dbReference>
<dbReference type="PROSITE" id="PS51219">
    <property type="entry name" value="DPCK"/>
    <property type="match status" value="1"/>
</dbReference>
<dbReference type="SUPFAM" id="SSF52540">
    <property type="entry name" value="P-loop containing nucleoside triphosphate hydrolases"/>
    <property type="match status" value="1"/>
</dbReference>
<keyword evidence="5" id="KW-1185">Reference proteome</keyword>
<dbReference type="CDD" id="cd02022">
    <property type="entry name" value="DPCK"/>
    <property type="match status" value="1"/>
</dbReference>
<evidence type="ECO:0000313" key="4">
    <source>
        <dbReference type="EMBL" id="EJW03523.1"/>
    </source>
</evidence>
<dbReference type="PANTHER" id="PTHR10695:SF46">
    <property type="entry name" value="BIFUNCTIONAL COENZYME A SYNTHASE-RELATED"/>
    <property type="match status" value="1"/>
</dbReference>
<dbReference type="OMA" id="CGPKTQE"/>
<dbReference type="InterPro" id="IPR001977">
    <property type="entry name" value="Depp_CoAkinase"/>
</dbReference>
<dbReference type="Gene3D" id="3.40.50.300">
    <property type="entry name" value="P-loop containing nucleotide triphosphate hydrolases"/>
    <property type="match status" value="1"/>
</dbReference>
<reference evidence="5" key="2">
    <citation type="submission" date="2015-07" db="EMBL/GenBank/DDBJ databases">
        <title>Contrasting host-pathogen interactions and genome evolution in two generalist and specialist microsporidian pathogens of mosquitoes.</title>
        <authorList>
            <consortium name="The Broad Institute Genomics Platform"/>
            <consortium name="The Broad Institute Genome Sequencing Center for Infectious Disease"/>
            <person name="Cuomo C.A."/>
            <person name="Sanscrainte N.D."/>
            <person name="Goldberg J.M."/>
            <person name="Heiman D."/>
            <person name="Young S."/>
            <person name="Zeng Q."/>
            <person name="Becnel J.J."/>
            <person name="Birren B.W."/>
        </authorList>
    </citation>
    <scope>NUCLEOTIDE SEQUENCE [LARGE SCALE GENOMIC DNA]</scope>
    <source>
        <strain evidence="5">USNM 41457</strain>
    </source>
</reference>
<evidence type="ECO:0000313" key="5">
    <source>
        <dbReference type="Proteomes" id="UP000003163"/>
    </source>
</evidence>
<dbReference type="NCBIfam" id="TIGR00152">
    <property type="entry name" value="dephospho-CoA kinase"/>
    <property type="match status" value="1"/>
</dbReference>
<dbReference type="PANTHER" id="PTHR10695">
    <property type="entry name" value="DEPHOSPHO-COA KINASE-RELATED"/>
    <property type="match status" value="1"/>
</dbReference>
<dbReference type="FunCoup" id="J8ZV25">
    <property type="interactions" value="53"/>
</dbReference>
<keyword evidence="1" id="KW-0547">Nucleotide-binding</keyword>
<feature type="transmembrane region" description="Helical" evidence="3">
    <location>
        <begin position="186"/>
        <end position="205"/>
    </location>
</feature>
<accession>J8ZV25</accession>